<dbReference type="AlphaFoldDB" id="A0A1X0SA69"/>
<gene>
    <name evidence="2" type="ORF">BCV71DRAFT_277582</name>
</gene>
<evidence type="ECO:0000256" key="1">
    <source>
        <dbReference type="SAM" id="MobiDB-lite"/>
    </source>
</evidence>
<protein>
    <submittedName>
        <fullName evidence="2">Uncharacterized protein</fullName>
    </submittedName>
</protein>
<feature type="compositionally biased region" description="Basic and acidic residues" evidence="1">
    <location>
        <begin position="120"/>
        <end position="132"/>
    </location>
</feature>
<proteinExistence type="predicted"/>
<feature type="region of interest" description="Disordered" evidence="1">
    <location>
        <begin position="120"/>
        <end position="139"/>
    </location>
</feature>
<accession>A0A1X0SA69</accession>
<reference evidence="2 3" key="1">
    <citation type="journal article" date="2016" name="Proc. Natl. Acad. Sci. U.S.A.">
        <title>Lipid metabolic changes in an early divergent fungus govern the establishment of a mutualistic symbiosis with endobacteria.</title>
        <authorList>
            <person name="Lastovetsky O.A."/>
            <person name="Gaspar M.L."/>
            <person name="Mondo S.J."/>
            <person name="LaButti K.M."/>
            <person name="Sandor L."/>
            <person name="Grigoriev I.V."/>
            <person name="Henry S.A."/>
            <person name="Pawlowska T.E."/>
        </authorList>
    </citation>
    <scope>NUCLEOTIDE SEQUENCE [LARGE SCALE GENOMIC DNA]</scope>
    <source>
        <strain evidence="2 3">ATCC 11559</strain>
    </source>
</reference>
<evidence type="ECO:0000313" key="2">
    <source>
        <dbReference type="EMBL" id="ORE21175.1"/>
    </source>
</evidence>
<dbReference type="EMBL" id="KV921283">
    <property type="protein sequence ID" value="ORE21175.1"/>
    <property type="molecule type" value="Genomic_DNA"/>
</dbReference>
<name>A0A1X0SA69_RHIZD</name>
<sequence>MHDMNINVCITNENISQTCMYCFSKLDHPIHRKIVKDKDIKTKVKGSFLCRNPDCVLVSNKKAIKSRNNLSALAIGLSGLCSLLFQETFPELSAKISHCNTEFIYKTASFLNARECWDTGHDASSRDKSKTFEKKKKGS</sequence>
<evidence type="ECO:0000313" key="3">
    <source>
        <dbReference type="Proteomes" id="UP000242381"/>
    </source>
</evidence>
<organism evidence="2 3">
    <name type="scientific">Rhizopus microsporus</name>
    <dbReference type="NCBI Taxonomy" id="58291"/>
    <lineage>
        <taxon>Eukaryota</taxon>
        <taxon>Fungi</taxon>
        <taxon>Fungi incertae sedis</taxon>
        <taxon>Mucoromycota</taxon>
        <taxon>Mucoromycotina</taxon>
        <taxon>Mucoromycetes</taxon>
        <taxon>Mucorales</taxon>
        <taxon>Mucorineae</taxon>
        <taxon>Rhizopodaceae</taxon>
        <taxon>Rhizopus</taxon>
    </lineage>
</organism>
<dbReference type="VEuPathDB" id="FungiDB:BCV72DRAFT_202118"/>
<dbReference type="Proteomes" id="UP000242381">
    <property type="component" value="Unassembled WGS sequence"/>
</dbReference>